<feature type="binding site" evidence="9">
    <location>
        <begin position="266"/>
        <end position="270"/>
    </location>
    <ligand>
        <name>substrate</name>
    </ligand>
</feature>
<feature type="binding site" evidence="10">
    <location>
        <position position="128"/>
    </location>
    <ligand>
        <name>NAD(+)</name>
        <dbReference type="ChEBI" id="CHEBI:57540"/>
    </ligand>
</feature>
<feature type="binding site" evidence="10">
    <location>
        <position position="164"/>
    </location>
    <ligand>
        <name>NAD(+)</name>
        <dbReference type="ChEBI" id="CHEBI:57540"/>
    </ligand>
</feature>
<evidence type="ECO:0000256" key="5">
    <source>
        <dbReference type="ARBA" id="ARBA00023027"/>
    </source>
</evidence>
<dbReference type="Pfam" id="PF03721">
    <property type="entry name" value="UDPG_MGDP_dh_N"/>
    <property type="match status" value="1"/>
</dbReference>
<proteinExistence type="inferred from homology"/>
<feature type="binding site" evidence="9">
    <location>
        <position position="333"/>
    </location>
    <ligand>
        <name>substrate</name>
    </ligand>
</feature>
<feature type="binding site" evidence="9">
    <location>
        <position position="219"/>
    </location>
    <ligand>
        <name>substrate</name>
    </ligand>
</feature>
<evidence type="ECO:0000256" key="3">
    <source>
        <dbReference type="ARBA" id="ARBA00012954"/>
    </source>
</evidence>
<evidence type="ECO:0000256" key="10">
    <source>
        <dbReference type="PIRSR" id="PIRSR500134-3"/>
    </source>
</evidence>
<evidence type="ECO:0000259" key="12">
    <source>
        <dbReference type="SMART" id="SM00984"/>
    </source>
</evidence>
<protein>
    <recommendedName>
        <fullName evidence="3 7">UDP-glucose 6-dehydrogenase</fullName>
        <ecNumber evidence="3 7">1.1.1.22</ecNumber>
    </recommendedName>
</protein>
<evidence type="ECO:0000256" key="4">
    <source>
        <dbReference type="ARBA" id="ARBA00023002"/>
    </source>
</evidence>
<dbReference type="SUPFAM" id="SSF52413">
    <property type="entry name" value="UDP-glucose/GDP-mannose dehydrogenase C-terminal domain"/>
    <property type="match status" value="1"/>
</dbReference>
<dbReference type="Gene3D" id="3.40.50.720">
    <property type="entry name" value="NAD(P)-binding Rossmann-like Domain"/>
    <property type="match status" value="2"/>
</dbReference>
<evidence type="ECO:0000256" key="8">
    <source>
        <dbReference type="PIRSR" id="PIRSR500134-1"/>
    </source>
</evidence>
<dbReference type="Proteomes" id="UP000291144">
    <property type="component" value="Unassembled WGS sequence"/>
</dbReference>
<keyword evidence="5 7" id="KW-0520">NAD</keyword>
<dbReference type="GO" id="GO:0000271">
    <property type="term" value="P:polysaccharide biosynthetic process"/>
    <property type="evidence" value="ECO:0007669"/>
    <property type="project" value="InterPro"/>
</dbReference>
<dbReference type="InterPro" id="IPR008927">
    <property type="entry name" value="6-PGluconate_DH-like_C_sf"/>
</dbReference>
<comment type="caution">
    <text evidence="13">The sequence shown here is derived from an EMBL/GenBank/DDBJ whole genome shotgun (WGS) entry which is preliminary data.</text>
</comment>
<evidence type="ECO:0000256" key="2">
    <source>
        <dbReference type="ARBA" id="ARBA00006601"/>
    </source>
</evidence>
<keyword evidence="4 7" id="KW-0560">Oxidoreductase</keyword>
<feature type="binding site" evidence="10">
    <location>
        <position position="340"/>
    </location>
    <ligand>
        <name>NAD(+)</name>
        <dbReference type="ChEBI" id="CHEBI:57540"/>
    </ligand>
</feature>
<feature type="binding site" evidence="10">
    <location>
        <position position="35"/>
    </location>
    <ligand>
        <name>NAD(+)</name>
        <dbReference type="ChEBI" id="CHEBI:57540"/>
    </ligand>
</feature>
<dbReference type="Pfam" id="PF03720">
    <property type="entry name" value="UDPG_MGDP_dh_C"/>
    <property type="match status" value="1"/>
</dbReference>
<dbReference type="InterPro" id="IPR001732">
    <property type="entry name" value="UDP-Glc/GDP-Man_DH_N"/>
</dbReference>
<gene>
    <name evidence="13" type="ORF">E0H73_03050</name>
</gene>
<dbReference type="Pfam" id="PF00984">
    <property type="entry name" value="UDPG_MGDP_dh"/>
    <property type="match status" value="1"/>
</dbReference>
<reference evidence="13 14" key="1">
    <citation type="submission" date="2019-02" db="EMBL/GenBank/DDBJ databases">
        <title>Kribbella capetownensis sp. nov. and Kribbella speibonae sp. nov., isolated from soil.</title>
        <authorList>
            <person name="Curtis S.M."/>
            <person name="Norton I."/>
            <person name="Everest G.J."/>
            <person name="Meyers P.R."/>
        </authorList>
    </citation>
    <scope>NUCLEOTIDE SEQUENCE [LARGE SCALE GENOMIC DNA]</scope>
    <source>
        <strain evidence="13 14">NRRL B-24813</strain>
    </source>
</reference>
<dbReference type="GO" id="GO:0051287">
    <property type="term" value="F:NAD binding"/>
    <property type="evidence" value="ECO:0007669"/>
    <property type="project" value="InterPro"/>
</dbReference>
<dbReference type="RefSeq" id="WP_131350835.1">
    <property type="nucleotide sequence ID" value="NZ_SJKB01000001.1"/>
</dbReference>
<dbReference type="OrthoDB" id="5193947at2"/>
<dbReference type="SMART" id="SM00984">
    <property type="entry name" value="UDPG_MGDP_dh_C"/>
    <property type="match status" value="1"/>
</dbReference>
<dbReference type="EMBL" id="SJKB01000001">
    <property type="protein sequence ID" value="TCC65919.1"/>
    <property type="molecule type" value="Genomic_DNA"/>
</dbReference>
<evidence type="ECO:0000256" key="1">
    <source>
        <dbReference type="ARBA" id="ARBA00004701"/>
    </source>
</evidence>
<comment type="similarity">
    <text evidence="2 7">Belongs to the UDP-glucose/GDP-mannose dehydrogenase family.</text>
</comment>
<dbReference type="SUPFAM" id="SSF51735">
    <property type="entry name" value="NAD(P)-binding Rossmann-fold domains"/>
    <property type="match status" value="1"/>
</dbReference>
<evidence type="ECO:0000256" key="11">
    <source>
        <dbReference type="SAM" id="SignalP"/>
    </source>
</evidence>
<dbReference type="InterPro" id="IPR036291">
    <property type="entry name" value="NAD(P)-bd_dom_sf"/>
</dbReference>
<feature type="active site" description="Nucleophile" evidence="8">
    <location>
        <position position="277"/>
    </location>
</feature>
<feature type="binding site" evidence="9">
    <location>
        <position position="274"/>
    </location>
    <ligand>
        <name>substrate</name>
    </ligand>
</feature>
<dbReference type="SUPFAM" id="SSF48179">
    <property type="entry name" value="6-phosphogluconate dehydrogenase C-terminal domain-like"/>
    <property type="match status" value="1"/>
</dbReference>
<evidence type="ECO:0000313" key="13">
    <source>
        <dbReference type="EMBL" id="TCC65919.1"/>
    </source>
</evidence>
<dbReference type="Gene3D" id="1.20.5.170">
    <property type="match status" value="1"/>
</dbReference>
<keyword evidence="11" id="KW-0732">Signal</keyword>
<sequence>MKVAVFGLGYVGSVTAACLAANGHDVWGVDVDTAKVGPITEGHSPVVEPGLDELVADGVAAGRLHATTDPRLALERADVSLICVGTPSTAAGSTDLTYIRRAVRDIAEAAHVAEPPESGFHSIVVRSTVPPGTVDEVVARVLAEVPAAEGFTFGTAMCPEFLREGSGLADFYDPPFVVVGTRNAKVGTALTDLFAFIFERRGLGVDVQVVDIRTAEALKYACNAFHATKVSFANEMGRIFRYYGVDSREVMRIFVQDTSLNISPYYLRPGFAFGGSCLPKDLRSVLHLARVNDTDLPLLAGTLATNELTVRDVVDRVVAGPGREIALLGLSFKHATDDLRESPSVELAERLIGKGYNLRIYDAIVNPSRLVGANLRHVTSKLPHLQRVLTDDPIAALAGADLAIVSATDTAAIDALLTTPPSRTIDLSGRLGNAVEALPGYEGVGW</sequence>
<name>A0A4R0KYP5_9ACTN</name>
<evidence type="ECO:0000313" key="14">
    <source>
        <dbReference type="Proteomes" id="UP000291144"/>
    </source>
</evidence>
<dbReference type="AlphaFoldDB" id="A0A4R0KYP5"/>
<dbReference type="InterPro" id="IPR036220">
    <property type="entry name" value="UDP-Glc/GDP-Man_DH_C_sf"/>
</dbReference>
<feature type="binding site" evidence="10">
    <location>
        <position position="30"/>
    </location>
    <ligand>
        <name>NAD(+)</name>
        <dbReference type="ChEBI" id="CHEBI:57540"/>
    </ligand>
</feature>
<organism evidence="13 14">
    <name type="scientific">Kribbella pittospori</name>
    <dbReference type="NCBI Taxonomy" id="722689"/>
    <lineage>
        <taxon>Bacteria</taxon>
        <taxon>Bacillati</taxon>
        <taxon>Actinomycetota</taxon>
        <taxon>Actinomycetes</taxon>
        <taxon>Propionibacteriales</taxon>
        <taxon>Kribbellaceae</taxon>
        <taxon>Kribbella</taxon>
    </lineage>
</organism>
<feature type="binding site" evidence="10">
    <location>
        <position position="86"/>
    </location>
    <ligand>
        <name>NAD(+)</name>
        <dbReference type="ChEBI" id="CHEBI:57540"/>
    </ligand>
</feature>
<dbReference type="InterPro" id="IPR017476">
    <property type="entry name" value="UDP-Glc/GDP-Man"/>
</dbReference>
<comment type="pathway">
    <text evidence="1">Nucleotide-sugar biosynthesis; UDP-alpha-D-glucuronate biosynthesis; UDP-alpha-D-glucuronate from UDP-alpha-D-glucose: step 1/1.</text>
</comment>
<comment type="catalytic activity">
    <reaction evidence="6 7">
        <text>UDP-alpha-D-glucose + 2 NAD(+) + H2O = UDP-alpha-D-glucuronate + 2 NADH + 3 H(+)</text>
        <dbReference type="Rhea" id="RHEA:23596"/>
        <dbReference type="ChEBI" id="CHEBI:15377"/>
        <dbReference type="ChEBI" id="CHEBI:15378"/>
        <dbReference type="ChEBI" id="CHEBI:57540"/>
        <dbReference type="ChEBI" id="CHEBI:57945"/>
        <dbReference type="ChEBI" id="CHEBI:58052"/>
        <dbReference type="ChEBI" id="CHEBI:58885"/>
        <dbReference type="EC" id="1.1.1.22"/>
    </reaction>
</comment>
<accession>A0A4R0KYP5</accession>
<dbReference type="PANTHER" id="PTHR43750:SF1">
    <property type="entry name" value="GDP-MANNOSE 6-DEHYDROGENASE"/>
    <property type="match status" value="1"/>
</dbReference>
<dbReference type="InterPro" id="IPR014027">
    <property type="entry name" value="UDP-Glc/GDP-Man_DH_C"/>
</dbReference>
<dbReference type="PIRSF" id="PIRSF500134">
    <property type="entry name" value="UDPglc_DH_bac"/>
    <property type="match status" value="1"/>
</dbReference>
<dbReference type="InterPro" id="IPR014026">
    <property type="entry name" value="UDP-Glc/GDP-Man_DH_dimer"/>
</dbReference>
<dbReference type="GO" id="GO:0003979">
    <property type="term" value="F:UDP-glucose 6-dehydrogenase activity"/>
    <property type="evidence" value="ECO:0007669"/>
    <property type="project" value="UniProtKB-EC"/>
</dbReference>
<dbReference type="GO" id="GO:0006065">
    <property type="term" value="P:UDP-glucuronate biosynthetic process"/>
    <property type="evidence" value="ECO:0007669"/>
    <property type="project" value="UniProtKB-UniPathway"/>
</dbReference>
<feature type="binding site" evidence="9">
    <location>
        <begin position="161"/>
        <end position="164"/>
    </location>
    <ligand>
        <name>substrate</name>
    </ligand>
</feature>
<evidence type="ECO:0000256" key="9">
    <source>
        <dbReference type="PIRSR" id="PIRSR500134-2"/>
    </source>
</evidence>
<keyword evidence="14" id="KW-1185">Reference proteome</keyword>
<evidence type="ECO:0000256" key="6">
    <source>
        <dbReference type="ARBA" id="ARBA00047473"/>
    </source>
</evidence>
<evidence type="ECO:0000256" key="7">
    <source>
        <dbReference type="PIRNR" id="PIRNR000124"/>
    </source>
</evidence>
<dbReference type="UniPathway" id="UPA00038">
    <property type="reaction ID" value="UER00491"/>
</dbReference>
<feature type="chain" id="PRO_5039714007" description="UDP-glucose 6-dehydrogenase" evidence="11">
    <location>
        <begin position="17"/>
        <end position="446"/>
    </location>
</feature>
<feature type="signal peptide" evidence="11">
    <location>
        <begin position="1"/>
        <end position="16"/>
    </location>
</feature>
<dbReference type="PANTHER" id="PTHR43750">
    <property type="entry name" value="UDP-GLUCOSE 6-DEHYDROGENASE TUAD"/>
    <property type="match status" value="1"/>
</dbReference>
<feature type="binding site" evidence="10">
    <location>
        <position position="280"/>
    </location>
    <ligand>
        <name>NAD(+)</name>
        <dbReference type="ChEBI" id="CHEBI:57540"/>
    </ligand>
</feature>
<dbReference type="InterPro" id="IPR028357">
    <property type="entry name" value="UDPglc_DH_bac"/>
</dbReference>
<dbReference type="PIRSF" id="PIRSF000124">
    <property type="entry name" value="UDPglc_GDPman_dh"/>
    <property type="match status" value="1"/>
</dbReference>
<feature type="domain" description="UDP-glucose/GDP-mannose dehydrogenase C-terminal" evidence="12">
    <location>
        <begin position="326"/>
        <end position="423"/>
    </location>
</feature>
<dbReference type="NCBIfam" id="TIGR03026">
    <property type="entry name" value="NDP-sugDHase"/>
    <property type="match status" value="1"/>
</dbReference>
<dbReference type="EC" id="1.1.1.22" evidence="3 7"/>
<dbReference type="PROSITE" id="PS51257">
    <property type="entry name" value="PROKAR_LIPOPROTEIN"/>
    <property type="match status" value="1"/>
</dbReference>